<evidence type="ECO:0000259" key="5">
    <source>
        <dbReference type="Pfam" id="PF01507"/>
    </source>
</evidence>
<dbReference type="GO" id="GO:0070814">
    <property type="term" value="P:hydrogen sulfide biosynthetic process"/>
    <property type="evidence" value="ECO:0007669"/>
    <property type="project" value="UniProtKB-UniRule"/>
</dbReference>
<dbReference type="EMBL" id="FITM01000147">
    <property type="protein sequence ID" value="SAY39300.1"/>
    <property type="molecule type" value="Genomic_DNA"/>
</dbReference>
<reference evidence="7" key="1">
    <citation type="submission" date="2016-02" db="EMBL/GenBank/DDBJ databases">
        <authorList>
            <person name="liu f."/>
        </authorList>
    </citation>
    <scope>NUCLEOTIDE SEQUENCE [LARGE SCALE GENOMIC DNA]</scope>
</reference>
<feature type="active site" description="Nucleophile; cysteine thiosulfonate intermediate" evidence="3">
    <location>
        <position position="253"/>
    </location>
</feature>
<feature type="region of interest" description="Disordered" evidence="4">
    <location>
        <begin position="229"/>
        <end position="249"/>
    </location>
</feature>
<dbReference type="SUPFAM" id="SSF52402">
    <property type="entry name" value="Adenine nucleotide alpha hydrolases-like"/>
    <property type="match status" value="1"/>
</dbReference>
<protein>
    <recommendedName>
        <fullName evidence="3">Phosphoadenosine 5'-phosphosulfate reductase</fullName>
        <shortName evidence="3">PAPS reductase</shortName>
        <ecNumber evidence="3">1.8.4.8</ecNumber>
    </recommendedName>
    <alternativeName>
        <fullName evidence="3">3'-phosphoadenylylsulfate reductase</fullName>
    </alternativeName>
    <alternativeName>
        <fullName evidence="3">PAPS reductase, thioredoxin dependent</fullName>
    </alternativeName>
    <alternativeName>
        <fullName evidence="3">PAPS sulfotransferase</fullName>
    </alternativeName>
    <alternativeName>
        <fullName evidence="3">PAdoPS reductase</fullName>
    </alternativeName>
</protein>
<dbReference type="PANTHER" id="PTHR46509:SF1">
    <property type="entry name" value="PHOSPHOADENOSINE PHOSPHOSULFATE REDUCTASE"/>
    <property type="match status" value="1"/>
</dbReference>
<comment type="caution">
    <text evidence="3">Lacks conserved residue(s) required for the propagation of feature annotation.</text>
</comment>
<dbReference type="GO" id="GO:0019379">
    <property type="term" value="P:sulfate assimilation, phosphoadenylyl sulfate reduction by phosphoadenylyl-sulfate reductase (thioredoxin)"/>
    <property type="evidence" value="ECO:0007669"/>
    <property type="project" value="UniProtKB-UniRule"/>
</dbReference>
<dbReference type="NCBIfam" id="NF002537">
    <property type="entry name" value="PRK02090.1"/>
    <property type="match status" value="1"/>
</dbReference>
<comment type="similarity">
    <text evidence="1 3">Belongs to the PAPS reductase family. CysH subfamily.</text>
</comment>
<keyword evidence="3" id="KW-0963">Cytoplasm</keyword>
<dbReference type="Pfam" id="PF01507">
    <property type="entry name" value="PAPS_reduct"/>
    <property type="match status" value="1"/>
</dbReference>
<comment type="pathway">
    <text evidence="3">Sulfur metabolism; hydrogen sulfide biosynthesis; sulfite from sulfate: step 3/3.</text>
</comment>
<dbReference type="HAMAP" id="MF_00063">
    <property type="entry name" value="CysH"/>
    <property type="match status" value="1"/>
</dbReference>
<dbReference type="PANTHER" id="PTHR46509">
    <property type="entry name" value="PHOSPHOADENOSINE PHOSPHOSULFATE REDUCTASE"/>
    <property type="match status" value="1"/>
</dbReference>
<comment type="function">
    <text evidence="3">Catalyzes the formation of sulfite from phosphoadenosine 5'-phosphosulfate (PAPS) using thioredoxin as an electron donor.</text>
</comment>
<dbReference type="InterPro" id="IPR014729">
    <property type="entry name" value="Rossmann-like_a/b/a_fold"/>
</dbReference>
<dbReference type="UniPathway" id="UPA00140">
    <property type="reaction ID" value="UER00206"/>
</dbReference>
<evidence type="ECO:0000313" key="6">
    <source>
        <dbReference type="EMBL" id="SAY39300.1"/>
    </source>
</evidence>
<dbReference type="Proteomes" id="UP000182631">
    <property type="component" value="Unassembled WGS sequence"/>
</dbReference>
<dbReference type="EC" id="1.8.4.8" evidence="3"/>
<dbReference type="GO" id="GO:0005737">
    <property type="term" value="C:cytoplasm"/>
    <property type="evidence" value="ECO:0007669"/>
    <property type="project" value="UniProtKB-SubCell"/>
</dbReference>
<gene>
    <name evidence="3" type="primary">cysH</name>
    <name evidence="6" type="ORF">FLM9_1369</name>
</gene>
<evidence type="ECO:0000256" key="1">
    <source>
        <dbReference type="ARBA" id="ARBA00009732"/>
    </source>
</evidence>
<proteinExistence type="inferred from homology"/>
<dbReference type="AlphaFoldDB" id="A0A171DHL5"/>
<accession>A0A171DHL5</accession>
<evidence type="ECO:0000313" key="7">
    <source>
        <dbReference type="Proteomes" id="UP000182631"/>
    </source>
</evidence>
<dbReference type="InterPro" id="IPR002500">
    <property type="entry name" value="PAPS_reduct_dom"/>
</dbReference>
<keyword evidence="7" id="KW-1185">Reference proteome</keyword>
<evidence type="ECO:0000256" key="3">
    <source>
        <dbReference type="HAMAP-Rule" id="MF_00063"/>
    </source>
</evidence>
<feature type="domain" description="Phosphoadenosine phosphosulphate reductase" evidence="5">
    <location>
        <begin position="60"/>
        <end position="233"/>
    </location>
</feature>
<evidence type="ECO:0000256" key="4">
    <source>
        <dbReference type="SAM" id="MobiDB-lite"/>
    </source>
</evidence>
<name>A0A171DHL5_9SYNE</name>
<evidence type="ECO:0000256" key="2">
    <source>
        <dbReference type="ARBA" id="ARBA00023002"/>
    </source>
</evidence>
<dbReference type="GO" id="GO:0004604">
    <property type="term" value="F:phosphoadenylyl-sulfate reductase (thioredoxin) activity"/>
    <property type="evidence" value="ECO:0007669"/>
    <property type="project" value="UniProtKB-UniRule"/>
</dbReference>
<dbReference type="InterPro" id="IPR004511">
    <property type="entry name" value="PAPS/APS_Rdtase"/>
</dbReference>
<dbReference type="Gene3D" id="3.40.50.620">
    <property type="entry name" value="HUPs"/>
    <property type="match status" value="1"/>
</dbReference>
<organism evidence="6 7">
    <name type="scientific">Candidatus Synechococcus spongiarum</name>
    <dbReference type="NCBI Taxonomy" id="431041"/>
    <lineage>
        <taxon>Bacteria</taxon>
        <taxon>Bacillati</taxon>
        <taxon>Cyanobacteriota</taxon>
        <taxon>Cyanophyceae</taxon>
        <taxon>Synechococcales</taxon>
        <taxon>Synechococcaceae</taxon>
        <taxon>Synechococcus</taxon>
    </lineage>
</organism>
<dbReference type="PIRSF" id="PIRSF000857">
    <property type="entry name" value="PAPS_reductase"/>
    <property type="match status" value="1"/>
</dbReference>
<dbReference type="CDD" id="cd23945">
    <property type="entry name" value="PAPS_reductase"/>
    <property type="match status" value="1"/>
</dbReference>
<dbReference type="NCBIfam" id="TIGR00434">
    <property type="entry name" value="cysH"/>
    <property type="match status" value="1"/>
</dbReference>
<keyword evidence="2 3" id="KW-0560">Oxidoreductase</keyword>
<sequence length="270" mass="30082">MMMVNSAGPMRFADLNQGIAGPATGEVVAGQDLTTVRSSLSALPPAGQLAWCAAEFGRSFVLTTSFGIQSAVLLHMAHRAAPAIPVVWVDTGYLPRETYRYARELEERLGFELHVAQPVLSAARMEALYGLLWESDQPGDMERYLQMRKVEPLETALDQLDVRCWASGVRRNQTAHRRSMTVLDRLRGRWTLHPLLDWTSKDIYYYLEEHGLPQHPLFKEGYSTVGDWHSSAPDGQVSGRSTRFRGQRPHGECGLHLEETASTATAHPPG</sequence>
<comment type="subcellular location">
    <subcellularLocation>
        <location evidence="3">Cytoplasm</location>
    </subcellularLocation>
</comment>
<comment type="catalytic activity">
    <reaction evidence="3">
        <text>[thioredoxin]-disulfide + sulfite + adenosine 3',5'-bisphosphate + 2 H(+) = [thioredoxin]-dithiol + 3'-phosphoadenylyl sulfate</text>
        <dbReference type="Rhea" id="RHEA:11724"/>
        <dbReference type="Rhea" id="RHEA-COMP:10698"/>
        <dbReference type="Rhea" id="RHEA-COMP:10700"/>
        <dbReference type="ChEBI" id="CHEBI:15378"/>
        <dbReference type="ChEBI" id="CHEBI:17359"/>
        <dbReference type="ChEBI" id="CHEBI:29950"/>
        <dbReference type="ChEBI" id="CHEBI:50058"/>
        <dbReference type="ChEBI" id="CHEBI:58339"/>
        <dbReference type="ChEBI" id="CHEBI:58343"/>
        <dbReference type="EC" id="1.8.4.8"/>
    </reaction>
</comment>